<dbReference type="InterPro" id="IPR000835">
    <property type="entry name" value="HTH_MarR-typ"/>
</dbReference>
<accession>A0A0V9UMF9</accession>
<dbReference type="PANTHER" id="PTHR39515">
    <property type="entry name" value="CONSERVED PROTEIN"/>
    <property type="match status" value="1"/>
</dbReference>
<dbReference type="SMART" id="SM00347">
    <property type="entry name" value="HTH_MARR"/>
    <property type="match status" value="1"/>
</dbReference>
<dbReference type="Proteomes" id="UP000053060">
    <property type="component" value="Unassembled WGS sequence"/>
</dbReference>
<dbReference type="PATRIC" id="fig|1441730.3.peg.1570"/>
<reference evidence="3" key="1">
    <citation type="submission" date="2015-01" db="EMBL/GenBank/DDBJ databases">
        <title>Draft genome sequence of Rhodococcus pyridinivorans strain KG-16, a hydrocarbon-degrading bacterium.</title>
        <authorList>
            <person name="Aggarwal R.K."/>
            <person name="Dawar C."/>
        </authorList>
    </citation>
    <scope>NUCLEOTIDE SEQUENCE [LARGE SCALE GENOMIC DNA]</scope>
    <source>
        <strain evidence="3">KG-16</strain>
    </source>
</reference>
<organism evidence="2 3">
    <name type="scientific">Rhodococcus pyridinivorans KG-16</name>
    <dbReference type="NCBI Taxonomy" id="1441730"/>
    <lineage>
        <taxon>Bacteria</taxon>
        <taxon>Bacillati</taxon>
        <taxon>Actinomycetota</taxon>
        <taxon>Actinomycetes</taxon>
        <taxon>Mycobacteriales</taxon>
        <taxon>Nocardiaceae</taxon>
        <taxon>Rhodococcus</taxon>
    </lineage>
</organism>
<evidence type="ECO:0000313" key="3">
    <source>
        <dbReference type="Proteomes" id="UP000053060"/>
    </source>
</evidence>
<dbReference type="Gene3D" id="1.10.10.10">
    <property type="entry name" value="Winged helix-like DNA-binding domain superfamily/Winged helix DNA-binding domain"/>
    <property type="match status" value="1"/>
</dbReference>
<gene>
    <name evidence="2" type="ORF">Z045_07480</name>
</gene>
<protein>
    <submittedName>
        <fullName evidence="2">Transcriptional regulator</fullName>
    </submittedName>
</protein>
<reference evidence="2 3" key="2">
    <citation type="journal article" date="2016" name="Genome Announc.">
        <title>Draft Genome Sequence of a Versatile Hydrocarbon-Degrading Bacterium, Rhodococcus pyridinivorans Strain KG-16, Collected from Oil Fields in India.</title>
        <authorList>
            <person name="Aggarwal R.K."/>
            <person name="Dawar C."/>
            <person name="Phanindranath R."/>
            <person name="Mutnuri L."/>
            <person name="Dayal A.M."/>
        </authorList>
    </citation>
    <scope>NUCLEOTIDE SEQUENCE [LARGE SCALE GENOMIC DNA]</scope>
    <source>
        <strain evidence="2 3">KG-16</strain>
    </source>
</reference>
<dbReference type="InterPro" id="IPR036390">
    <property type="entry name" value="WH_DNA-bd_sf"/>
</dbReference>
<dbReference type="AlphaFoldDB" id="A0A0V9UMF9"/>
<dbReference type="SUPFAM" id="SSF46785">
    <property type="entry name" value="Winged helix' DNA-binding domain"/>
    <property type="match status" value="1"/>
</dbReference>
<feature type="domain" description="HTH marR-type" evidence="1">
    <location>
        <begin position="25"/>
        <end position="125"/>
    </location>
</feature>
<dbReference type="Pfam" id="PF01047">
    <property type="entry name" value="MarR"/>
    <property type="match status" value="1"/>
</dbReference>
<evidence type="ECO:0000313" key="2">
    <source>
        <dbReference type="EMBL" id="KSZ59190.1"/>
    </source>
</evidence>
<dbReference type="RefSeq" id="WP_060651324.1">
    <property type="nucleotide sequence ID" value="NZ_AZXY01000003.1"/>
</dbReference>
<sequence length="159" mass="18140">MDKPTHLIEFEIMLLGRHLTFFGPRRRDAGHLDRSAYTMLSRLWAQGPMTIGQLSDAFGLDASTVNRQTAVLLKSGLAERIPDPDGGIARKFRITDEGERRLDDERARAVEGLERVLVDWDAEDVARFARYLERFNTDIERRSGAPWTRPAHIRPPGED</sequence>
<evidence type="ECO:0000259" key="1">
    <source>
        <dbReference type="SMART" id="SM00347"/>
    </source>
</evidence>
<proteinExistence type="predicted"/>
<comment type="caution">
    <text evidence="2">The sequence shown here is derived from an EMBL/GenBank/DDBJ whole genome shotgun (WGS) entry which is preliminary data.</text>
</comment>
<dbReference type="GO" id="GO:0003700">
    <property type="term" value="F:DNA-binding transcription factor activity"/>
    <property type="evidence" value="ECO:0007669"/>
    <property type="project" value="InterPro"/>
</dbReference>
<dbReference type="InterPro" id="IPR036388">
    <property type="entry name" value="WH-like_DNA-bd_sf"/>
</dbReference>
<dbReference type="EMBL" id="AZXY01000003">
    <property type="protein sequence ID" value="KSZ59190.1"/>
    <property type="molecule type" value="Genomic_DNA"/>
</dbReference>
<dbReference type="InterPro" id="IPR052526">
    <property type="entry name" value="HTH-type_Bedaq_tolerance"/>
</dbReference>
<name>A0A0V9UMF9_9NOCA</name>
<dbReference type="PANTHER" id="PTHR39515:SF2">
    <property type="entry name" value="HTH-TYPE TRANSCRIPTIONAL REGULATOR RV0880"/>
    <property type="match status" value="1"/>
</dbReference>